<dbReference type="GeneID" id="20088261"/>
<feature type="transmembrane region" description="Helical" evidence="2">
    <location>
        <begin position="327"/>
        <end position="353"/>
    </location>
</feature>
<accession>A0A024TMQ5</accession>
<keyword evidence="2" id="KW-1133">Transmembrane helix</keyword>
<name>A0A024TMQ5_9STRA</name>
<dbReference type="InterPro" id="IPR040241">
    <property type="entry name" value="TRP_Flc/Pkd2-like"/>
</dbReference>
<dbReference type="Pfam" id="PF06011">
    <property type="entry name" value="TRP"/>
    <property type="match status" value="1"/>
</dbReference>
<proteinExistence type="predicted"/>
<reference evidence="4" key="1">
    <citation type="submission" date="2013-12" db="EMBL/GenBank/DDBJ databases">
        <title>The Genome Sequence of Aphanomyces invadans NJM9701.</title>
        <authorList>
            <consortium name="The Broad Institute Genomics Platform"/>
            <person name="Russ C."/>
            <person name="Tyler B."/>
            <person name="van West P."/>
            <person name="Dieguez-Uribeondo J."/>
            <person name="Young S.K."/>
            <person name="Zeng Q."/>
            <person name="Gargeya S."/>
            <person name="Fitzgerald M."/>
            <person name="Abouelleil A."/>
            <person name="Alvarado L."/>
            <person name="Chapman S.B."/>
            <person name="Gainer-Dewar J."/>
            <person name="Goldberg J."/>
            <person name="Griggs A."/>
            <person name="Gujja S."/>
            <person name="Hansen M."/>
            <person name="Howarth C."/>
            <person name="Imamovic A."/>
            <person name="Ireland A."/>
            <person name="Larimer J."/>
            <person name="McCowan C."/>
            <person name="Murphy C."/>
            <person name="Pearson M."/>
            <person name="Poon T.W."/>
            <person name="Priest M."/>
            <person name="Roberts A."/>
            <person name="Saif S."/>
            <person name="Shea T."/>
            <person name="Sykes S."/>
            <person name="Wortman J."/>
            <person name="Nusbaum C."/>
            <person name="Birren B."/>
        </authorList>
    </citation>
    <scope>NUCLEOTIDE SEQUENCE [LARGE SCALE GENOMIC DNA]</scope>
    <source>
        <strain evidence="4">NJM9701</strain>
    </source>
</reference>
<feature type="region of interest" description="Disordered" evidence="1">
    <location>
        <begin position="1"/>
        <end position="58"/>
    </location>
</feature>
<evidence type="ECO:0000313" key="4">
    <source>
        <dbReference type="EMBL" id="ETV95313.1"/>
    </source>
</evidence>
<evidence type="ECO:0000259" key="3">
    <source>
        <dbReference type="Pfam" id="PF06011"/>
    </source>
</evidence>
<protein>
    <recommendedName>
        <fullName evidence="3">TRP C-terminal domain-containing protein</fullName>
    </recommendedName>
</protein>
<sequence length="555" mass="59066">MGRNTSQKDGPPSATSVADSLMDVALPTDTSPTASTTKAPAAPRPMPTPRNKTANLADDNTATSSSFVSVAGSEPLNTETNRYIFNTIVGITLVFMAFFHGIAIDPSYIPSDATFLGALAAPNSWELPTFISFMQCIALGSFVNVNAPHAIFVAFTDSFSWLAFQIHKRAPTPAAVMPSSLVLSHGRQLLDNATNHGADVYDAFGIQQFALRSHVREKDLFLRALTFFLVGLAVLMAVAIACTLVGRALQRRSTGLAAGGPLSWVARSNHVNFTNSLTSSQPSHVTAKHVTRHILGLTVLFGVLSVLPLSMVSVYEVMQDISSTSGFGSLTGLIAVGIVVAVASVAVGPAFILSSMSEVDLTKYNAKATFGVLYVNLHYDRRLFGAVSTTVQLVSGAIVAFSASSQPVWLAAIHVVYMALVLAIRPFVSALQLVVTVLFELCLVAVYVMMSFMAATDVHTKRSLAYAVVSVVCCLVLFCFVRCLVKLWVFVDGWSPNDDELVGTGGGRGDTNTSQLIVHAGDFGPNKGAGRHRRLPASSSTRTIHLVQVNPNAIV</sequence>
<dbReference type="RefSeq" id="XP_008876014.1">
    <property type="nucleotide sequence ID" value="XM_008877792.1"/>
</dbReference>
<dbReference type="GO" id="GO:0016020">
    <property type="term" value="C:membrane"/>
    <property type="evidence" value="ECO:0007669"/>
    <property type="project" value="TreeGrafter"/>
</dbReference>
<gene>
    <name evidence="4" type="ORF">H310_11211</name>
</gene>
<dbReference type="GO" id="GO:0055085">
    <property type="term" value="P:transmembrane transport"/>
    <property type="evidence" value="ECO:0007669"/>
    <property type="project" value="TreeGrafter"/>
</dbReference>
<evidence type="ECO:0000256" key="2">
    <source>
        <dbReference type="SAM" id="Phobius"/>
    </source>
</evidence>
<feature type="compositionally biased region" description="Low complexity" evidence="1">
    <location>
        <begin position="25"/>
        <end position="41"/>
    </location>
</feature>
<dbReference type="PANTHER" id="PTHR31145">
    <property type="entry name" value="INTEGRAL MEMBRANE PROTEIN (AFU_ORTHOLOGUE AFUA_7G01610)"/>
    <property type="match status" value="1"/>
</dbReference>
<dbReference type="AlphaFoldDB" id="A0A024TMQ5"/>
<evidence type="ECO:0000256" key="1">
    <source>
        <dbReference type="SAM" id="MobiDB-lite"/>
    </source>
</evidence>
<feature type="transmembrane region" description="Helical" evidence="2">
    <location>
        <begin position="220"/>
        <end position="245"/>
    </location>
</feature>
<feature type="transmembrane region" description="Helical" evidence="2">
    <location>
        <begin position="431"/>
        <end position="452"/>
    </location>
</feature>
<dbReference type="VEuPathDB" id="FungiDB:H310_11211"/>
<feature type="domain" description="TRP C-terminal" evidence="3">
    <location>
        <begin position="88"/>
        <end position="484"/>
    </location>
</feature>
<feature type="transmembrane region" description="Helical" evidence="2">
    <location>
        <begin position="407"/>
        <end position="424"/>
    </location>
</feature>
<organism evidence="4">
    <name type="scientific">Aphanomyces invadans</name>
    <dbReference type="NCBI Taxonomy" id="157072"/>
    <lineage>
        <taxon>Eukaryota</taxon>
        <taxon>Sar</taxon>
        <taxon>Stramenopiles</taxon>
        <taxon>Oomycota</taxon>
        <taxon>Saprolegniomycetes</taxon>
        <taxon>Saprolegniales</taxon>
        <taxon>Verrucalvaceae</taxon>
        <taxon>Aphanomyces</taxon>
    </lineage>
</organism>
<dbReference type="PANTHER" id="PTHR31145:SF6">
    <property type="entry name" value="INTEGRAL MEMBRANE PROTEIN (AFU_ORTHOLOGUE AFUA_7G01610)"/>
    <property type="match status" value="1"/>
</dbReference>
<feature type="compositionally biased region" description="Polar residues" evidence="1">
    <location>
        <begin position="1"/>
        <end position="18"/>
    </location>
</feature>
<dbReference type="OrthoDB" id="79859at2759"/>
<keyword evidence="2" id="KW-0812">Transmembrane</keyword>
<feature type="transmembrane region" description="Helical" evidence="2">
    <location>
        <begin position="83"/>
        <end position="104"/>
    </location>
</feature>
<feature type="transmembrane region" description="Helical" evidence="2">
    <location>
        <begin position="464"/>
        <end position="485"/>
    </location>
</feature>
<feature type="transmembrane region" description="Helical" evidence="2">
    <location>
        <begin position="383"/>
        <end position="401"/>
    </location>
</feature>
<keyword evidence="2" id="KW-0472">Membrane</keyword>
<dbReference type="EMBL" id="KI913981">
    <property type="protein sequence ID" value="ETV95313.1"/>
    <property type="molecule type" value="Genomic_DNA"/>
</dbReference>
<dbReference type="InterPro" id="IPR010308">
    <property type="entry name" value="TRP_C"/>
</dbReference>
<dbReference type="STRING" id="157072.A0A024TMQ5"/>
<feature type="transmembrane region" description="Helical" evidence="2">
    <location>
        <begin position="294"/>
        <end position="315"/>
    </location>
</feature>